<feature type="compositionally biased region" description="Basic residues" evidence="1">
    <location>
        <begin position="100"/>
        <end position="119"/>
    </location>
</feature>
<dbReference type="Proteomes" id="UP000517916">
    <property type="component" value="Unassembled WGS sequence"/>
</dbReference>
<evidence type="ECO:0000313" key="2">
    <source>
        <dbReference type="EMBL" id="MBA8930813.1"/>
    </source>
</evidence>
<evidence type="ECO:0008006" key="4">
    <source>
        <dbReference type="Google" id="ProtNLM"/>
    </source>
</evidence>
<feature type="compositionally biased region" description="Basic and acidic residues" evidence="1">
    <location>
        <begin position="134"/>
        <end position="153"/>
    </location>
</feature>
<reference evidence="2 3" key="1">
    <citation type="submission" date="2020-08" db="EMBL/GenBank/DDBJ databases">
        <title>Genomic Encyclopedia of Archaeal and Bacterial Type Strains, Phase II (KMG-II): from individual species to whole genera.</title>
        <authorList>
            <person name="Goeker M."/>
        </authorList>
    </citation>
    <scope>NUCLEOTIDE SEQUENCE [LARGE SCALE GENOMIC DNA]</scope>
    <source>
        <strain evidence="2 3">DSM 43850</strain>
    </source>
</reference>
<evidence type="ECO:0000313" key="3">
    <source>
        <dbReference type="Proteomes" id="UP000517916"/>
    </source>
</evidence>
<evidence type="ECO:0000256" key="1">
    <source>
        <dbReference type="SAM" id="MobiDB-lite"/>
    </source>
</evidence>
<name>A0ABR6BV75_9PSEU</name>
<protein>
    <recommendedName>
        <fullName evidence="4">Flavin reductase like domain-containing protein</fullName>
    </recommendedName>
</protein>
<accession>A0ABR6BV75</accession>
<comment type="caution">
    <text evidence="2">The sequence shown here is derived from an EMBL/GenBank/DDBJ whole genome shotgun (WGS) entry which is preliminary data.</text>
</comment>
<feature type="region of interest" description="Disordered" evidence="1">
    <location>
        <begin position="91"/>
        <end position="153"/>
    </location>
</feature>
<sequence>MPVSMMFPLNMSRSTMAAHRRGSVNVLVQPEKASLLAIAMFVDAEQVDAAVAGEHLLVGGLHELVHQPGVDPPSGMPLLARGGRVLDRHRVDRRLERVQPRRRVHPRLTRRRFRPRQRLTNRAPPDPVPARQRSNRESLDPGIAPDRREQLHP</sequence>
<keyword evidence="3" id="KW-1185">Reference proteome</keyword>
<organism evidence="2 3">
    <name type="scientific">Kutzneria viridogrisea</name>
    <dbReference type="NCBI Taxonomy" id="47990"/>
    <lineage>
        <taxon>Bacteria</taxon>
        <taxon>Bacillati</taxon>
        <taxon>Actinomycetota</taxon>
        <taxon>Actinomycetes</taxon>
        <taxon>Pseudonocardiales</taxon>
        <taxon>Pseudonocardiaceae</taxon>
        <taxon>Kutzneria</taxon>
    </lineage>
</organism>
<proteinExistence type="predicted"/>
<gene>
    <name evidence="2" type="ORF">BC739_008060</name>
</gene>
<dbReference type="EMBL" id="JACJID010000007">
    <property type="protein sequence ID" value="MBA8930813.1"/>
    <property type="molecule type" value="Genomic_DNA"/>
</dbReference>